<dbReference type="InterPro" id="IPR018480">
    <property type="entry name" value="PNAcMuramoyl-5peptid_Trfase_CS"/>
</dbReference>
<gene>
    <name evidence="9" type="ORF">HMPREF9151_00718</name>
</gene>
<feature type="binding site" evidence="7">
    <location>
        <position position="229"/>
    </location>
    <ligand>
        <name>Mg(2+)</name>
        <dbReference type="ChEBI" id="CHEBI:18420"/>
    </ligand>
</feature>
<evidence type="ECO:0000256" key="2">
    <source>
        <dbReference type="ARBA" id="ARBA00022475"/>
    </source>
</evidence>
<evidence type="ECO:0000256" key="1">
    <source>
        <dbReference type="ARBA" id="ARBA00004651"/>
    </source>
</evidence>
<evidence type="ECO:0000256" key="5">
    <source>
        <dbReference type="ARBA" id="ARBA00022989"/>
    </source>
</evidence>
<feature type="transmembrane region" description="Helical" evidence="8">
    <location>
        <begin position="82"/>
        <end position="102"/>
    </location>
</feature>
<keyword evidence="7" id="KW-0479">Metal-binding</keyword>
<evidence type="ECO:0000256" key="3">
    <source>
        <dbReference type="ARBA" id="ARBA00022679"/>
    </source>
</evidence>
<dbReference type="PATRIC" id="fig|1127699.3.peg.664"/>
<dbReference type="EMBL" id="AMEP01000047">
    <property type="protein sequence ID" value="EKY02672.1"/>
    <property type="molecule type" value="Genomic_DNA"/>
</dbReference>
<feature type="transmembrane region" description="Helical" evidence="8">
    <location>
        <begin position="195"/>
        <end position="213"/>
    </location>
</feature>
<feature type="transmembrane region" description="Helical" evidence="8">
    <location>
        <begin position="114"/>
        <end position="131"/>
    </location>
</feature>
<evidence type="ECO:0000256" key="8">
    <source>
        <dbReference type="SAM" id="Phobius"/>
    </source>
</evidence>
<dbReference type="OrthoDB" id="9783652at2"/>
<reference evidence="9 10" key="1">
    <citation type="submission" date="2012-05" db="EMBL/GenBank/DDBJ databases">
        <authorList>
            <person name="Weinstock G."/>
            <person name="Sodergren E."/>
            <person name="Lobos E.A."/>
            <person name="Fulton L."/>
            <person name="Fulton R."/>
            <person name="Courtney L."/>
            <person name="Fronick C."/>
            <person name="O'Laughlin M."/>
            <person name="Godfrey J."/>
            <person name="Wilson R.M."/>
            <person name="Miner T."/>
            <person name="Farmer C."/>
            <person name="Delehaunty K."/>
            <person name="Cordes M."/>
            <person name="Minx P."/>
            <person name="Tomlinson C."/>
            <person name="Chen J."/>
            <person name="Wollam A."/>
            <person name="Pepin K.H."/>
            <person name="Bhonagiri V."/>
            <person name="Zhang X."/>
            <person name="Suruliraj S."/>
            <person name="Warren W."/>
            <person name="Mitreva M."/>
            <person name="Mardis E.R."/>
            <person name="Wilson R.K."/>
        </authorList>
    </citation>
    <scope>NUCLEOTIDE SEQUENCE [LARGE SCALE GENOMIC DNA]</scope>
    <source>
        <strain evidence="9 10">F0055</strain>
    </source>
</reference>
<keyword evidence="6 8" id="KW-0472">Membrane</keyword>
<evidence type="ECO:0000313" key="9">
    <source>
        <dbReference type="EMBL" id="EKY02672.1"/>
    </source>
</evidence>
<dbReference type="GO" id="GO:0016780">
    <property type="term" value="F:phosphotransferase activity, for other substituted phosphate groups"/>
    <property type="evidence" value="ECO:0007669"/>
    <property type="project" value="InterPro"/>
</dbReference>
<dbReference type="HOGENOM" id="CLU_023982_1_1_10"/>
<dbReference type="GO" id="GO:0009103">
    <property type="term" value="P:lipopolysaccharide biosynthetic process"/>
    <property type="evidence" value="ECO:0007669"/>
    <property type="project" value="TreeGrafter"/>
</dbReference>
<dbReference type="Proteomes" id="UP000010433">
    <property type="component" value="Unassembled WGS sequence"/>
</dbReference>
<feature type="transmembrane region" description="Helical" evidence="8">
    <location>
        <begin position="310"/>
        <end position="329"/>
    </location>
</feature>
<keyword evidence="5 8" id="KW-1133">Transmembrane helix</keyword>
<proteinExistence type="predicted"/>
<dbReference type="CDD" id="cd06853">
    <property type="entry name" value="GT_WecA_like"/>
    <property type="match status" value="1"/>
</dbReference>
<keyword evidence="10" id="KW-1185">Reference proteome</keyword>
<name>L1NHI1_9BACT</name>
<dbReference type="GO" id="GO:0044038">
    <property type="term" value="P:cell wall macromolecule biosynthetic process"/>
    <property type="evidence" value="ECO:0007669"/>
    <property type="project" value="TreeGrafter"/>
</dbReference>
<comment type="cofactor">
    <cofactor evidence="7">
        <name>Mg(2+)</name>
        <dbReference type="ChEBI" id="CHEBI:18420"/>
    </cofactor>
</comment>
<protein>
    <submittedName>
        <fullName evidence="9">Glycosyltransferase, group 4 family</fullName>
    </submittedName>
</protein>
<comment type="subcellular location">
    <subcellularLocation>
        <location evidence="1">Cell membrane</location>
        <topology evidence="1">Multi-pass membrane protein</topology>
    </subcellularLocation>
</comment>
<evidence type="ECO:0000256" key="6">
    <source>
        <dbReference type="ARBA" id="ARBA00023136"/>
    </source>
</evidence>
<accession>L1NHI1</accession>
<keyword evidence="3 9" id="KW-0808">Transferase</keyword>
<evidence type="ECO:0000256" key="7">
    <source>
        <dbReference type="PIRSR" id="PIRSR600715-1"/>
    </source>
</evidence>
<dbReference type="GO" id="GO:0071555">
    <property type="term" value="P:cell wall organization"/>
    <property type="evidence" value="ECO:0007669"/>
    <property type="project" value="TreeGrafter"/>
</dbReference>
<feature type="transmembrane region" description="Helical" evidence="8">
    <location>
        <begin position="260"/>
        <end position="280"/>
    </location>
</feature>
<evidence type="ECO:0000256" key="4">
    <source>
        <dbReference type="ARBA" id="ARBA00022692"/>
    </source>
</evidence>
<organism evidence="9 10">
    <name type="scientific">Hoylesella saccharolytica F0055</name>
    <dbReference type="NCBI Taxonomy" id="1127699"/>
    <lineage>
        <taxon>Bacteria</taxon>
        <taxon>Pseudomonadati</taxon>
        <taxon>Bacteroidota</taxon>
        <taxon>Bacteroidia</taxon>
        <taxon>Bacteroidales</taxon>
        <taxon>Prevotellaceae</taxon>
        <taxon>Hoylesella</taxon>
    </lineage>
</organism>
<feature type="transmembrane region" description="Helical" evidence="8">
    <location>
        <begin position="50"/>
        <end position="70"/>
    </location>
</feature>
<feature type="binding site" evidence="7">
    <location>
        <position position="164"/>
    </location>
    <ligand>
        <name>Mg(2+)</name>
        <dbReference type="ChEBI" id="CHEBI:18420"/>
    </ligand>
</feature>
<feature type="transmembrane region" description="Helical" evidence="8">
    <location>
        <begin position="143"/>
        <end position="159"/>
    </location>
</feature>
<keyword evidence="7" id="KW-0460">Magnesium</keyword>
<feature type="transmembrane region" description="Helical" evidence="8">
    <location>
        <begin position="6"/>
        <end position="29"/>
    </location>
</feature>
<dbReference type="PANTHER" id="PTHR22926">
    <property type="entry name" value="PHOSPHO-N-ACETYLMURAMOYL-PENTAPEPTIDE-TRANSFERASE"/>
    <property type="match status" value="1"/>
</dbReference>
<dbReference type="STRING" id="1127699.HMPREF9151_00718"/>
<dbReference type="RefSeq" id="WP_009161884.1">
    <property type="nucleotide sequence ID" value="NZ_KB290974.1"/>
</dbReference>
<dbReference type="AlphaFoldDB" id="L1NHI1"/>
<dbReference type="PANTHER" id="PTHR22926:SF3">
    <property type="entry name" value="UNDECAPRENYL-PHOSPHATE ALPHA-N-ACETYLGLUCOSAMINYL 1-PHOSPHATE TRANSFERASE"/>
    <property type="match status" value="1"/>
</dbReference>
<sequence>MTQYIPVAIAFLLSLIFGFIFIPAILNFCKDRQLYDIPNQRKVHKTLTPRLGGVSFIPGMALSVLIVTSLMNVESSHTKVQISLWSIAFLISVILIYAVGIIDDFIGLNAKIKFFVQCITAITLPACGLYINNLYGFLGIHEIPYIIGAPITVFVIVFIDNAINLIDGIDGLSASLSAIALTGFLYCFANEGLRIYCLFIAALIGVLIPYLYFNIWGKPEKNRKIFMGDSGSLTLGFILGFLFIKLSMNTPLLTTPADERFLFAYSLLIVPVFDTVRVIIHRIRTRRPLFQADKNHIHHKLMKAGLSQHITLIIILGIDIFFILFNLLLSRHMGINGVVLIDIVTFTVFQIVLTLFINKKSIKPTE</sequence>
<feature type="transmembrane region" description="Helical" evidence="8">
    <location>
        <begin position="225"/>
        <end position="248"/>
    </location>
</feature>
<dbReference type="PROSITE" id="PS01348">
    <property type="entry name" value="MRAY_2"/>
    <property type="match status" value="1"/>
</dbReference>
<dbReference type="Pfam" id="PF00953">
    <property type="entry name" value="Glycos_transf_4"/>
    <property type="match status" value="1"/>
</dbReference>
<comment type="caution">
    <text evidence="9">The sequence shown here is derived from an EMBL/GenBank/DDBJ whole genome shotgun (WGS) entry which is preliminary data.</text>
</comment>
<keyword evidence="4 8" id="KW-0812">Transmembrane</keyword>
<feature type="transmembrane region" description="Helical" evidence="8">
    <location>
        <begin position="171"/>
        <end position="189"/>
    </location>
</feature>
<dbReference type="GO" id="GO:0046872">
    <property type="term" value="F:metal ion binding"/>
    <property type="evidence" value="ECO:0007669"/>
    <property type="project" value="UniProtKB-KW"/>
</dbReference>
<dbReference type="InterPro" id="IPR000715">
    <property type="entry name" value="Glycosyl_transferase_4"/>
</dbReference>
<feature type="transmembrane region" description="Helical" evidence="8">
    <location>
        <begin position="335"/>
        <end position="357"/>
    </location>
</feature>
<evidence type="ECO:0000313" key="10">
    <source>
        <dbReference type="Proteomes" id="UP000010433"/>
    </source>
</evidence>
<keyword evidence="2" id="KW-1003">Cell membrane</keyword>
<dbReference type="GO" id="GO:0005886">
    <property type="term" value="C:plasma membrane"/>
    <property type="evidence" value="ECO:0007669"/>
    <property type="project" value="UniProtKB-SubCell"/>
</dbReference>